<accession>A0A9P6DWW0</accession>
<sequence>MSLIRPGMALSSTLWSALIIPVLEHLAWAKCQRDISRQVVWKYGSPIPWAPTVTGRMAQVKVLYLSPRDPNVTYDPSVQSFATYNFHPCDFTVLPQPCDPSVPHHAFIPVLKSAGANVKGMDPTFLDRSQDMDPSPWTISSNPPPFNLEEIATFLSGSHLWDAGTWGKVRLLGLELQALSTMLMKWPTENWLMGTFMELDLLSSDLADVHDELWHPGPPVWFISIDHLYYTNNSDERSHDDQEARCNPERSAALGAAAQDGTSPGASHHSAFYSHLNPYFGMRNIHDEVGSPQWALKLWRMIFDTMHPGFTGNTMWNEVYICLANLLHLPSEYDRPSVLSLRQVADDQVLLMPKWCAMIPRSLKKVIMWHLAEADAVLFYNLRYQSEPPSRSVSPSAPPNYCPPPVLESPPPTKLPLPPIVDIDPSMAKSFSAQVSMTDEDPMPPPIPAAIAAGVQPSEALVPSETPGTMDIDPAVPPISGVAAEMEPSEMLVPSQTSGAMDIDPAIPSTPTIDAVVRSTETLGPSETFGTIGVDSTVPANPTIPITANPP</sequence>
<feature type="compositionally biased region" description="Polar residues" evidence="1">
    <location>
        <begin position="538"/>
        <end position="551"/>
    </location>
</feature>
<feature type="signal peptide" evidence="2">
    <location>
        <begin position="1"/>
        <end position="29"/>
    </location>
</feature>
<name>A0A9P6DWW0_9AGAM</name>
<reference evidence="3" key="1">
    <citation type="journal article" date="2020" name="Nat. Commun.">
        <title>Large-scale genome sequencing of mycorrhizal fungi provides insights into the early evolution of symbiotic traits.</title>
        <authorList>
            <person name="Miyauchi S."/>
            <person name="Kiss E."/>
            <person name="Kuo A."/>
            <person name="Drula E."/>
            <person name="Kohler A."/>
            <person name="Sanchez-Garcia M."/>
            <person name="Morin E."/>
            <person name="Andreopoulos B."/>
            <person name="Barry K.W."/>
            <person name="Bonito G."/>
            <person name="Buee M."/>
            <person name="Carver A."/>
            <person name="Chen C."/>
            <person name="Cichocki N."/>
            <person name="Clum A."/>
            <person name="Culley D."/>
            <person name="Crous P.W."/>
            <person name="Fauchery L."/>
            <person name="Girlanda M."/>
            <person name="Hayes R.D."/>
            <person name="Keri Z."/>
            <person name="LaButti K."/>
            <person name="Lipzen A."/>
            <person name="Lombard V."/>
            <person name="Magnuson J."/>
            <person name="Maillard F."/>
            <person name="Murat C."/>
            <person name="Nolan M."/>
            <person name="Ohm R.A."/>
            <person name="Pangilinan J."/>
            <person name="Pereira M.F."/>
            <person name="Perotto S."/>
            <person name="Peter M."/>
            <person name="Pfister S."/>
            <person name="Riley R."/>
            <person name="Sitrit Y."/>
            <person name="Stielow J.B."/>
            <person name="Szollosi G."/>
            <person name="Zifcakova L."/>
            <person name="Stursova M."/>
            <person name="Spatafora J.W."/>
            <person name="Tedersoo L."/>
            <person name="Vaario L.M."/>
            <person name="Yamada A."/>
            <person name="Yan M."/>
            <person name="Wang P."/>
            <person name="Xu J."/>
            <person name="Bruns T."/>
            <person name="Baldrian P."/>
            <person name="Vilgalys R."/>
            <person name="Dunand C."/>
            <person name="Henrissat B."/>
            <person name="Grigoriev I.V."/>
            <person name="Hibbett D."/>
            <person name="Nagy L.G."/>
            <person name="Martin F.M."/>
        </authorList>
    </citation>
    <scope>NUCLEOTIDE SEQUENCE</scope>
    <source>
        <strain evidence="3">UP504</strain>
    </source>
</reference>
<evidence type="ECO:0000256" key="1">
    <source>
        <dbReference type="SAM" id="MobiDB-lite"/>
    </source>
</evidence>
<dbReference type="Proteomes" id="UP000886523">
    <property type="component" value="Unassembled WGS sequence"/>
</dbReference>
<comment type="caution">
    <text evidence="3">The sequence shown here is derived from an EMBL/GenBank/DDBJ whole genome shotgun (WGS) entry which is preliminary data.</text>
</comment>
<evidence type="ECO:0000313" key="4">
    <source>
        <dbReference type="Proteomes" id="UP000886523"/>
    </source>
</evidence>
<keyword evidence="4" id="KW-1185">Reference proteome</keyword>
<gene>
    <name evidence="3" type="ORF">BS47DRAFT_1361999</name>
</gene>
<protein>
    <submittedName>
        <fullName evidence="3">Uncharacterized protein</fullName>
    </submittedName>
</protein>
<dbReference type="AlphaFoldDB" id="A0A9P6DWW0"/>
<feature type="region of interest" description="Disordered" evidence="1">
    <location>
        <begin position="524"/>
        <end position="551"/>
    </location>
</feature>
<evidence type="ECO:0000313" key="3">
    <source>
        <dbReference type="EMBL" id="KAF9514043.1"/>
    </source>
</evidence>
<evidence type="ECO:0000256" key="2">
    <source>
        <dbReference type="SAM" id="SignalP"/>
    </source>
</evidence>
<organism evidence="3 4">
    <name type="scientific">Hydnum rufescens UP504</name>
    <dbReference type="NCBI Taxonomy" id="1448309"/>
    <lineage>
        <taxon>Eukaryota</taxon>
        <taxon>Fungi</taxon>
        <taxon>Dikarya</taxon>
        <taxon>Basidiomycota</taxon>
        <taxon>Agaricomycotina</taxon>
        <taxon>Agaricomycetes</taxon>
        <taxon>Cantharellales</taxon>
        <taxon>Hydnaceae</taxon>
        <taxon>Hydnum</taxon>
    </lineage>
</organism>
<dbReference type="EMBL" id="MU128965">
    <property type="protein sequence ID" value="KAF9514043.1"/>
    <property type="molecule type" value="Genomic_DNA"/>
</dbReference>
<keyword evidence="2" id="KW-0732">Signal</keyword>
<feature type="chain" id="PRO_5040392487" evidence="2">
    <location>
        <begin position="30"/>
        <end position="551"/>
    </location>
</feature>
<proteinExistence type="predicted"/>